<dbReference type="RefSeq" id="WP_110521408.1">
    <property type="nucleotide sequence ID" value="NZ_PDOF01000003.1"/>
</dbReference>
<keyword evidence="2" id="KW-1185">Reference proteome</keyword>
<evidence type="ECO:0000313" key="1">
    <source>
        <dbReference type="EMBL" id="PYZ96133.1"/>
    </source>
</evidence>
<reference evidence="1 2" key="1">
    <citation type="submission" date="2017-10" db="EMBL/GenBank/DDBJ databases">
        <title>Bacillus sp. nov., a halophilic bacterium isolated from a Yangshapao Lake.</title>
        <authorList>
            <person name="Wang H."/>
        </authorList>
    </citation>
    <scope>NUCLEOTIDE SEQUENCE [LARGE SCALE GENOMIC DNA]</scope>
    <source>
        <strain evidence="1 2">YSP-3</strain>
    </source>
</reference>
<dbReference type="OrthoDB" id="2376384at2"/>
<dbReference type="Proteomes" id="UP000248066">
    <property type="component" value="Unassembled WGS sequence"/>
</dbReference>
<name>A0A2W0H2V0_9BACI</name>
<dbReference type="AlphaFoldDB" id="A0A2W0H2V0"/>
<dbReference type="EMBL" id="PDOF01000003">
    <property type="protein sequence ID" value="PYZ96133.1"/>
    <property type="molecule type" value="Genomic_DNA"/>
</dbReference>
<proteinExistence type="predicted"/>
<comment type="caution">
    <text evidence="1">The sequence shown here is derived from an EMBL/GenBank/DDBJ whole genome shotgun (WGS) entry which is preliminary data.</text>
</comment>
<accession>A0A2W0H2V0</accession>
<gene>
    <name evidence="1" type="ORF">CR205_17355</name>
</gene>
<protein>
    <submittedName>
        <fullName evidence="1">Uncharacterized protein</fullName>
    </submittedName>
</protein>
<organism evidence="1 2">
    <name type="scientific">Alteribacter lacisalsi</name>
    <dbReference type="NCBI Taxonomy" id="2045244"/>
    <lineage>
        <taxon>Bacteria</taxon>
        <taxon>Bacillati</taxon>
        <taxon>Bacillota</taxon>
        <taxon>Bacilli</taxon>
        <taxon>Bacillales</taxon>
        <taxon>Bacillaceae</taxon>
        <taxon>Alteribacter</taxon>
    </lineage>
</organism>
<sequence length="121" mass="14538">MISKETEEQIAEKMTDRFYEEYGEMLKKFGDRGRHHTKNDNKHHLKYLKTSAKLDNKEMFVDYATWLNTVLVSRNVPTELLIKNFQWLVEEFENMDEPPVHYIETLHLALKELREKQAHGE</sequence>
<evidence type="ECO:0000313" key="2">
    <source>
        <dbReference type="Proteomes" id="UP000248066"/>
    </source>
</evidence>